<sequence>MPNTTQTKPTVQPNPVITEADYLNPQPSFGFTPFAELWNGRLAMIGFIAALATEYFTGQGVLHFWGLM</sequence>
<dbReference type="Gene3D" id="1.10.3460.10">
    <property type="entry name" value="Chlorophyll a/b binding protein domain"/>
    <property type="match status" value="1"/>
</dbReference>
<evidence type="ECO:0000313" key="1">
    <source>
        <dbReference type="EMBL" id="MBE9080128.1"/>
    </source>
</evidence>
<dbReference type="SUPFAM" id="SSF103511">
    <property type="entry name" value="Chlorophyll a-b binding protein"/>
    <property type="match status" value="1"/>
</dbReference>
<gene>
    <name evidence="1" type="ORF">IQ241_23015</name>
</gene>
<accession>A0A8J7ALJ7</accession>
<dbReference type="EMBL" id="JADEXG010000085">
    <property type="protein sequence ID" value="MBE9080128.1"/>
    <property type="molecule type" value="Genomic_DNA"/>
</dbReference>
<organism evidence="1 2">
    <name type="scientific">Vasconcelosia minhoensis LEGE 07310</name>
    <dbReference type="NCBI Taxonomy" id="915328"/>
    <lineage>
        <taxon>Bacteria</taxon>
        <taxon>Bacillati</taxon>
        <taxon>Cyanobacteriota</taxon>
        <taxon>Cyanophyceae</taxon>
        <taxon>Nodosilineales</taxon>
        <taxon>Cymatolegaceae</taxon>
        <taxon>Vasconcelosia</taxon>
        <taxon>Vasconcelosia minhoensis</taxon>
    </lineage>
</organism>
<comment type="caution">
    <text evidence="1">The sequence shown here is derived from an EMBL/GenBank/DDBJ whole genome shotgun (WGS) entry which is preliminary data.</text>
</comment>
<proteinExistence type="predicted"/>
<dbReference type="AlphaFoldDB" id="A0A8J7ALJ7"/>
<keyword evidence="2" id="KW-1185">Reference proteome</keyword>
<dbReference type="RefSeq" id="WP_193911772.1">
    <property type="nucleotide sequence ID" value="NZ_JADEXG010000085.1"/>
</dbReference>
<evidence type="ECO:0000313" key="2">
    <source>
        <dbReference type="Proteomes" id="UP000636505"/>
    </source>
</evidence>
<reference evidence="1" key="1">
    <citation type="submission" date="2020-10" db="EMBL/GenBank/DDBJ databases">
        <authorList>
            <person name="Castelo-Branco R."/>
            <person name="Eusebio N."/>
            <person name="Adriana R."/>
            <person name="Vieira A."/>
            <person name="Brugerolle De Fraissinette N."/>
            <person name="Rezende De Castro R."/>
            <person name="Schneider M.P."/>
            <person name="Vasconcelos V."/>
            <person name="Leao P.N."/>
        </authorList>
    </citation>
    <scope>NUCLEOTIDE SEQUENCE</scope>
    <source>
        <strain evidence="1">LEGE 07310</strain>
    </source>
</reference>
<protein>
    <submittedName>
        <fullName evidence="1">High light inducible protein</fullName>
    </submittedName>
</protein>
<dbReference type="Proteomes" id="UP000636505">
    <property type="component" value="Unassembled WGS sequence"/>
</dbReference>
<name>A0A8J7ALJ7_9CYAN</name>